<sequence length="69" mass="8382">MTRSFAANFLRTLFFFPNAVNYGHKQEDHVEWFSDFLYKSLSFSKISTLFIYIKFREVITIFAVLFRKR</sequence>
<evidence type="ECO:0000313" key="2">
    <source>
        <dbReference type="Proteomes" id="UP000278746"/>
    </source>
</evidence>
<reference evidence="1 2" key="1">
    <citation type="submission" date="2018-10" db="EMBL/GenBank/DDBJ databases">
        <title>Bacillus Keqinensis sp. nov., a moderately halophilic bacterium isolated from a saline-alkaline lake.</title>
        <authorList>
            <person name="Wang H."/>
        </authorList>
    </citation>
    <scope>NUCLEOTIDE SEQUENCE [LARGE SCALE GENOMIC DNA]</scope>
    <source>
        <strain evidence="1 2">KQ-3</strain>
    </source>
</reference>
<evidence type="ECO:0000313" key="1">
    <source>
        <dbReference type="EMBL" id="RNA66059.1"/>
    </source>
</evidence>
<keyword evidence="2" id="KW-1185">Reference proteome</keyword>
<proteinExistence type="predicted"/>
<dbReference type="AlphaFoldDB" id="A0A3M7TLA6"/>
<dbReference type="Proteomes" id="UP000278746">
    <property type="component" value="Unassembled WGS sequence"/>
</dbReference>
<name>A0A3M7TLA6_9BACI</name>
<protein>
    <submittedName>
        <fullName evidence="1">Uncharacterized protein</fullName>
    </submittedName>
</protein>
<accession>A0A3M7TLA6</accession>
<comment type="caution">
    <text evidence="1">The sequence shown here is derived from an EMBL/GenBank/DDBJ whole genome shotgun (WGS) entry which is preliminary data.</text>
</comment>
<gene>
    <name evidence="1" type="ORF">EBO34_20130</name>
</gene>
<organism evidence="1 2">
    <name type="scientific">Alteribacter keqinensis</name>
    <dbReference type="NCBI Taxonomy" id="2483800"/>
    <lineage>
        <taxon>Bacteria</taxon>
        <taxon>Bacillati</taxon>
        <taxon>Bacillota</taxon>
        <taxon>Bacilli</taxon>
        <taxon>Bacillales</taxon>
        <taxon>Bacillaceae</taxon>
        <taxon>Alteribacter</taxon>
    </lineage>
</organism>
<dbReference type="EMBL" id="RHIB01000005">
    <property type="protein sequence ID" value="RNA66059.1"/>
    <property type="molecule type" value="Genomic_DNA"/>
</dbReference>